<evidence type="ECO:0000256" key="9">
    <source>
        <dbReference type="ARBA" id="ARBA00022840"/>
    </source>
</evidence>
<dbReference type="Proteomes" id="UP000012073">
    <property type="component" value="Unassembled WGS sequence"/>
</dbReference>
<dbReference type="SUPFAM" id="SSF53067">
    <property type="entry name" value="Actin-like ATPase domain"/>
    <property type="match status" value="1"/>
</dbReference>
<dbReference type="GO" id="GO:0005524">
    <property type="term" value="F:ATP binding"/>
    <property type="evidence" value="ECO:0007669"/>
    <property type="project" value="UniProtKB-KW"/>
</dbReference>
<evidence type="ECO:0000256" key="10">
    <source>
        <dbReference type="ARBA" id="ARBA00022993"/>
    </source>
</evidence>
<dbReference type="NCBIfam" id="TIGR00555">
    <property type="entry name" value="panK_eukar"/>
    <property type="match status" value="1"/>
</dbReference>
<dbReference type="Gramene" id="CDF39543">
    <property type="protein sequence ID" value="CDF39543"/>
    <property type="gene ID" value="CHC_T00006632001"/>
</dbReference>
<dbReference type="OrthoDB" id="498611at2759"/>
<dbReference type="RefSeq" id="XP_005709837.1">
    <property type="nucleotide sequence ID" value="XM_005709780.1"/>
</dbReference>
<dbReference type="InterPro" id="IPR004567">
    <property type="entry name" value="Type_II_PanK"/>
</dbReference>
<proteinExistence type="inferred from homology"/>
<dbReference type="STRING" id="2769.R7QP56"/>
<dbReference type="InterPro" id="IPR043129">
    <property type="entry name" value="ATPase_NBD"/>
</dbReference>
<feature type="region of interest" description="Disordered" evidence="12">
    <location>
        <begin position="245"/>
        <end position="368"/>
    </location>
</feature>
<evidence type="ECO:0000256" key="11">
    <source>
        <dbReference type="ARBA" id="ARBA00060870"/>
    </source>
</evidence>
<dbReference type="EC" id="2.7.1.33" evidence="4"/>
<dbReference type="Pfam" id="PF03630">
    <property type="entry name" value="Fumble"/>
    <property type="match status" value="1"/>
</dbReference>
<feature type="compositionally biased region" description="Polar residues" evidence="12">
    <location>
        <begin position="333"/>
        <end position="368"/>
    </location>
</feature>
<dbReference type="Gene3D" id="3.30.420.40">
    <property type="match status" value="1"/>
</dbReference>
<dbReference type="GO" id="GO:0015937">
    <property type="term" value="P:coenzyme A biosynthetic process"/>
    <property type="evidence" value="ECO:0007669"/>
    <property type="project" value="UniProtKB-KW"/>
</dbReference>
<keyword evidence="14" id="KW-1185">Reference proteome</keyword>
<evidence type="ECO:0000256" key="2">
    <source>
        <dbReference type="ARBA" id="ARBA00004496"/>
    </source>
</evidence>
<protein>
    <recommendedName>
        <fullName evidence="4">pantothenate kinase</fullName>
        <ecNumber evidence="4">2.7.1.33</ecNumber>
    </recommendedName>
</protein>
<dbReference type="FunFam" id="3.30.420.40:FF:000025">
    <property type="entry name" value="pantothenate kinase 2, mitochondrial"/>
    <property type="match status" value="1"/>
</dbReference>
<evidence type="ECO:0000256" key="8">
    <source>
        <dbReference type="ARBA" id="ARBA00022777"/>
    </source>
</evidence>
<comment type="pathway">
    <text evidence="3">Cofactor biosynthesis; coenzyme A biosynthesis; CoA from (R)-pantothenate: step 1/5.</text>
</comment>
<evidence type="ECO:0000313" key="13">
    <source>
        <dbReference type="EMBL" id="CDF39543.1"/>
    </source>
</evidence>
<dbReference type="PANTHER" id="PTHR12280:SF20">
    <property type="entry name" value="4'-PHOSPHOPANTETHEINE PHOSPHATASE"/>
    <property type="match status" value="1"/>
</dbReference>
<gene>
    <name evidence="13" type="ORF">CHC_T00006632001</name>
</gene>
<dbReference type="EMBL" id="HG002054">
    <property type="protein sequence ID" value="CDF39543.1"/>
    <property type="molecule type" value="Genomic_DNA"/>
</dbReference>
<comment type="catalytic activity">
    <reaction evidence="1">
        <text>(R)-pantothenate + ATP = (R)-4'-phosphopantothenate + ADP + H(+)</text>
        <dbReference type="Rhea" id="RHEA:16373"/>
        <dbReference type="ChEBI" id="CHEBI:10986"/>
        <dbReference type="ChEBI" id="CHEBI:15378"/>
        <dbReference type="ChEBI" id="CHEBI:29032"/>
        <dbReference type="ChEBI" id="CHEBI:30616"/>
        <dbReference type="ChEBI" id="CHEBI:456216"/>
        <dbReference type="EC" id="2.7.1.33"/>
    </reaction>
</comment>
<reference evidence="14" key="1">
    <citation type="journal article" date="2013" name="Proc. Natl. Acad. Sci. U.S.A.">
        <title>Genome structure and metabolic features in the red seaweed Chondrus crispus shed light on evolution of the Archaeplastida.</title>
        <authorList>
            <person name="Collen J."/>
            <person name="Porcel B."/>
            <person name="Carre W."/>
            <person name="Ball S.G."/>
            <person name="Chaparro C."/>
            <person name="Tonon T."/>
            <person name="Barbeyron T."/>
            <person name="Michel G."/>
            <person name="Noel B."/>
            <person name="Valentin K."/>
            <person name="Elias M."/>
            <person name="Artiguenave F."/>
            <person name="Arun A."/>
            <person name="Aury J.M."/>
            <person name="Barbosa-Neto J.F."/>
            <person name="Bothwell J.H."/>
            <person name="Bouget F.Y."/>
            <person name="Brillet L."/>
            <person name="Cabello-Hurtado F."/>
            <person name="Capella-Gutierrez S."/>
            <person name="Charrier B."/>
            <person name="Cladiere L."/>
            <person name="Cock J.M."/>
            <person name="Coelho S.M."/>
            <person name="Colleoni C."/>
            <person name="Czjzek M."/>
            <person name="Da Silva C."/>
            <person name="Delage L."/>
            <person name="Denoeud F."/>
            <person name="Deschamps P."/>
            <person name="Dittami S.M."/>
            <person name="Gabaldon T."/>
            <person name="Gachon C.M."/>
            <person name="Groisillier A."/>
            <person name="Herve C."/>
            <person name="Jabbari K."/>
            <person name="Katinka M."/>
            <person name="Kloareg B."/>
            <person name="Kowalczyk N."/>
            <person name="Labadie K."/>
            <person name="Leblanc C."/>
            <person name="Lopez P.J."/>
            <person name="McLachlan D.H."/>
            <person name="Meslet-Cladiere L."/>
            <person name="Moustafa A."/>
            <person name="Nehr Z."/>
            <person name="Nyvall Collen P."/>
            <person name="Panaud O."/>
            <person name="Partensky F."/>
            <person name="Poulain J."/>
            <person name="Rensing S.A."/>
            <person name="Rousvoal S."/>
            <person name="Samson G."/>
            <person name="Symeonidi A."/>
            <person name="Weissenbach J."/>
            <person name="Zambounis A."/>
            <person name="Wincker P."/>
            <person name="Boyen C."/>
        </authorList>
    </citation>
    <scope>NUCLEOTIDE SEQUENCE [LARGE SCALE GENOMIC DNA]</scope>
    <source>
        <strain evidence="14">cv. Stackhouse</strain>
    </source>
</reference>
<evidence type="ECO:0000313" key="14">
    <source>
        <dbReference type="Proteomes" id="UP000012073"/>
    </source>
</evidence>
<keyword evidence="8" id="KW-0418">Kinase</keyword>
<keyword evidence="5" id="KW-0963">Cytoplasm</keyword>
<comment type="similarity">
    <text evidence="11">Belongs to the type II pantothenate kinase family.</text>
</comment>
<keyword evidence="9" id="KW-0067">ATP-binding</keyword>
<evidence type="ECO:0000256" key="6">
    <source>
        <dbReference type="ARBA" id="ARBA00022679"/>
    </source>
</evidence>
<sequence length="401" mass="43510">MSCTVAGLNFLLTTVKEEPAPDFARKFVDTTRHPFPYLLVNIGSGVSIVKVTGHGQFERVSGSSLGGGTFWGLARMLLDCATFDDVIRLTHDGDNANVDMLVGDIYGGAYSNLGLDSSVIAASFGKATMRNDPPELPNFSPCAPVTATDLSATFRQQDIALSLLRMVSYNIGQIAYLNARVHNLDRIYFGGNFIRNHPYTIADISFAVDFWSEESMKALFLRHDGYLGAIGAFIGASSDAPTKIFKNQKQSTPSSDTRHGAKGSREHKQRASQHANSMTKDAMHPVDDLVLTKPALAEDTSPPKPRNGMMEVPNGTAKRKKSKRTKSEDRASALTSPMANGNLTTTAQGNKDSSATGHQKVSTGDWTTVTRTRRKSACKENGQTFASELLFVIRAILHTSQ</sequence>
<dbReference type="PhylomeDB" id="R7QP56"/>
<dbReference type="GO" id="GO:0005634">
    <property type="term" value="C:nucleus"/>
    <property type="evidence" value="ECO:0007669"/>
    <property type="project" value="TreeGrafter"/>
</dbReference>
<comment type="subcellular location">
    <subcellularLocation>
        <location evidence="2">Cytoplasm</location>
    </subcellularLocation>
</comment>
<organism evidence="13 14">
    <name type="scientific">Chondrus crispus</name>
    <name type="common">Carrageen Irish moss</name>
    <name type="synonym">Polymorpha crispa</name>
    <dbReference type="NCBI Taxonomy" id="2769"/>
    <lineage>
        <taxon>Eukaryota</taxon>
        <taxon>Rhodophyta</taxon>
        <taxon>Florideophyceae</taxon>
        <taxon>Rhodymeniophycidae</taxon>
        <taxon>Gigartinales</taxon>
        <taxon>Gigartinaceae</taxon>
        <taxon>Chondrus</taxon>
    </lineage>
</organism>
<evidence type="ECO:0000256" key="4">
    <source>
        <dbReference type="ARBA" id="ARBA00012102"/>
    </source>
</evidence>
<dbReference type="KEGG" id="ccp:CHC_T00006632001"/>
<name>R7QP56_CHOCR</name>
<keyword evidence="6" id="KW-0808">Transferase</keyword>
<dbReference type="GeneID" id="17317580"/>
<keyword evidence="10" id="KW-0173">Coenzyme A biosynthesis</keyword>
<dbReference type="GO" id="GO:0004594">
    <property type="term" value="F:pantothenate kinase activity"/>
    <property type="evidence" value="ECO:0007669"/>
    <property type="project" value="UniProtKB-EC"/>
</dbReference>
<evidence type="ECO:0000256" key="5">
    <source>
        <dbReference type="ARBA" id="ARBA00022490"/>
    </source>
</evidence>
<feature type="compositionally biased region" description="Polar residues" evidence="12">
    <location>
        <begin position="245"/>
        <end position="255"/>
    </location>
</feature>
<evidence type="ECO:0000256" key="3">
    <source>
        <dbReference type="ARBA" id="ARBA00005225"/>
    </source>
</evidence>
<dbReference type="GO" id="GO:0005829">
    <property type="term" value="C:cytosol"/>
    <property type="evidence" value="ECO:0007669"/>
    <property type="project" value="TreeGrafter"/>
</dbReference>
<accession>R7QP56</accession>
<dbReference type="PANTHER" id="PTHR12280">
    <property type="entry name" value="PANTOTHENATE KINASE"/>
    <property type="match status" value="1"/>
</dbReference>
<evidence type="ECO:0000256" key="1">
    <source>
        <dbReference type="ARBA" id="ARBA00001206"/>
    </source>
</evidence>
<feature type="compositionally biased region" description="Basic and acidic residues" evidence="12">
    <location>
        <begin position="256"/>
        <end position="266"/>
    </location>
</feature>
<dbReference type="AlphaFoldDB" id="R7QP56"/>
<evidence type="ECO:0000256" key="7">
    <source>
        <dbReference type="ARBA" id="ARBA00022741"/>
    </source>
</evidence>
<evidence type="ECO:0000256" key="12">
    <source>
        <dbReference type="SAM" id="MobiDB-lite"/>
    </source>
</evidence>
<keyword evidence="7" id="KW-0547">Nucleotide-binding</keyword>